<organism evidence="1 2">
    <name type="scientific">Extremus antarcticus</name>
    <dbReference type="NCBI Taxonomy" id="702011"/>
    <lineage>
        <taxon>Eukaryota</taxon>
        <taxon>Fungi</taxon>
        <taxon>Dikarya</taxon>
        <taxon>Ascomycota</taxon>
        <taxon>Pezizomycotina</taxon>
        <taxon>Dothideomycetes</taxon>
        <taxon>Dothideomycetidae</taxon>
        <taxon>Mycosphaerellales</taxon>
        <taxon>Extremaceae</taxon>
        <taxon>Extremus</taxon>
    </lineage>
</organism>
<comment type="caution">
    <text evidence="1">The sequence shown here is derived from an EMBL/GenBank/DDBJ whole genome shotgun (WGS) entry which is preliminary data.</text>
</comment>
<dbReference type="SUPFAM" id="SSF54001">
    <property type="entry name" value="Cysteine proteinases"/>
    <property type="match status" value="1"/>
</dbReference>
<dbReference type="AlphaFoldDB" id="A0AAJ0DB99"/>
<evidence type="ECO:0000313" key="2">
    <source>
        <dbReference type="Proteomes" id="UP001271007"/>
    </source>
</evidence>
<dbReference type="EMBL" id="JAWDJX010000031">
    <property type="protein sequence ID" value="KAK3050528.1"/>
    <property type="molecule type" value="Genomic_DNA"/>
</dbReference>
<sequence>MTNIFCPLPHAESFTAFWEHDSYQTGVEAPYDGSLSNDILELAMVTHGGWCQSEKHSNYTVRKTITEAPKVLFLTPADKWTDGVHDPTRYPEYLDLGKYTKDGSLRYRLQAVIGTGHNHAIAAVRQQDGVQFLTCNDDILKASWSEDGTNVMELLDPKADMRLWGLDGVLSFPPALIIYRKVSVSGLNRRSSC</sequence>
<accession>A0AAJ0DB99</accession>
<dbReference type="InterPro" id="IPR038765">
    <property type="entry name" value="Papain-like_cys_pep_sf"/>
</dbReference>
<dbReference type="Gene3D" id="3.90.70.10">
    <property type="entry name" value="Cysteine proteinases"/>
    <property type="match status" value="1"/>
</dbReference>
<protein>
    <submittedName>
        <fullName evidence="1">Uncharacterized protein</fullName>
    </submittedName>
</protein>
<keyword evidence="2" id="KW-1185">Reference proteome</keyword>
<evidence type="ECO:0000313" key="1">
    <source>
        <dbReference type="EMBL" id="KAK3050528.1"/>
    </source>
</evidence>
<dbReference type="CDD" id="cd02257">
    <property type="entry name" value="Peptidase_C19"/>
    <property type="match status" value="1"/>
</dbReference>
<proteinExistence type="predicted"/>
<reference evidence="1" key="1">
    <citation type="submission" date="2023-04" db="EMBL/GenBank/DDBJ databases">
        <title>Black Yeasts Isolated from many extreme environments.</title>
        <authorList>
            <person name="Coleine C."/>
            <person name="Stajich J.E."/>
            <person name="Selbmann L."/>
        </authorList>
    </citation>
    <scope>NUCLEOTIDE SEQUENCE</scope>
    <source>
        <strain evidence="1">CCFEE 5312</strain>
    </source>
</reference>
<dbReference type="Proteomes" id="UP001271007">
    <property type="component" value="Unassembled WGS sequence"/>
</dbReference>
<gene>
    <name evidence="1" type="ORF">LTR09_008167</name>
</gene>
<name>A0AAJ0DB99_9PEZI</name>